<dbReference type="Pfam" id="PF13211">
    <property type="entry name" value="DUF4019"/>
    <property type="match status" value="1"/>
</dbReference>
<evidence type="ECO:0000313" key="4">
    <source>
        <dbReference type="Proteomes" id="UP001254759"/>
    </source>
</evidence>
<sequence>MKVSKFALASLLLTFAGAASAQQAAQPTRAPAQKPQATQPQLTPEQQAQVARQDAEMTKAAAQVVQMVDQNKVAEVWIGASPVAKAATTQDEFVKQIALDRKKVGAVAERKQVAVTRAVYPAGAAVPAGNYVNVVYATKFANAPQPVRELVSFHLDSDQTWRVSGYSLR</sequence>
<organism evidence="3 4">
    <name type="scientific">Pseudoxanthomonas sacheonensis</name>
    <dbReference type="NCBI Taxonomy" id="443615"/>
    <lineage>
        <taxon>Bacteria</taxon>
        <taxon>Pseudomonadati</taxon>
        <taxon>Pseudomonadota</taxon>
        <taxon>Gammaproteobacteria</taxon>
        <taxon>Lysobacterales</taxon>
        <taxon>Lysobacteraceae</taxon>
        <taxon>Pseudoxanthomonas</taxon>
    </lineage>
</organism>
<evidence type="ECO:0000256" key="1">
    <source>
        <dbReference type="SAM" id="MobiDB-lite"/>
    </source>
</evidence>
<feature type="signal peptide" evidence="2">
    <location>
        <begin position="1"/>
        <end position="21"/>
    </location>
</feature>
<dbReference type="InterPro" id="IPR025091">
    <property type="entry name" value="DUF4019"/>
</dbReference>
<accession>A0ABU1RWA5</accession>
<evidence type="ECO:0000256" key="2">
    <source>
        <dbReference type="SAM" id="SignalP"/>
    </source>
</evidence>
<evidence type="ECO:0000313" key="3">
    <source>
        <dbReference type="EMBL" id="MDR6842180.1"/>
    </source>
</evidence>
<protein>
    <submittedName>
        <fullName evidence="3">Glucose/arabinose dehydrogenase</fullName>
    </submittedName>
</protein>
<feature type="chain" id="PRO_5047375447" evidence="2">
    <location>
        <begin position="22"/>
        <end position="169"/>
    </location>
</feature>
<proteinExistence type="predicted"/>
<name>A0ABU1RWA5_9GAMM</name>
<feature type="compositionally biased region" description="Low complexity" evidence="1">
    <location>
        <begin position="23"/>
        <end position="44"/>
    </location>
</feature>
<dbReference type="RefSeq" id="WP_310093798.1">
    <property type="nucleotide sequence ID" value="NZ_JAVDTT010000003.1"/>
</dbReference>
<keyword evidence="4" id="KW-1185">Reference proteome</keyword>
<comment type="caution">
    <text evidence="3">The sequence shown here is derived from an EMBL/GenBank/DDBJ whole genome shotgun (WGS) entry which is preliminary data.</text>
</comment>
<dbReference type="EMBL" id="JAVDTT010000003">
    <property type="protein sequence ID" value="MDR6842180.1"/>
    <property type="molecule type" value="Genomic_DNA"/>
</dbReference>
<dbReference type="Proteomes" id="UP001254759">
    <property type="component" value="Unassembled WGS sequence"/>
</dbReference>
<reference evidence="3 4" key="1">
    <citation type="submission" date="2023-07" db="EMBL/GenBank/DDBJ databases">
        <title>Sorghum-associated microbial communities from plants grown in Nebraska, USA.</title>
        <authorList>
            <person name="Schachtman D."/>
        </authorList>
    </citation>
    <scope>NUCLEOTIDE SEQUENCE [LARGE SCALE GENOMIC DNA]</scope>
    <source>
        <strain evidence="3 4">BE107</strain>
    </source>
</reference>
<gene>
    <name evidence="3" type="ORF">J2W94_002474</name>
</gene>
<keyword evidence="2" id="KW-0732">Signal</keyword>
<feature type="region of interest" description="Disordered" evidence="1">
    <location>
        <begin position="23"/>
        <end position="45"/>
    </location>
</feature>